<evidence type="ECO:0000256" key="7">
    <source>
        <dbReference type="ARBA" id="ARBA00023136"/>
    </source>
</evidence>
<dbReference type="EMBL" id="CP118376">
    <property type="protein sequence ID" value="WFD43518.1"/>
    <property type="molecule type" value="Genomic_DNA"/>
</dbReference>
<dbReference type="PANTHER" id="PTHR12961">
    <property type="entry name" value="CONSERVED OLIGOMERIC GOLGI COMPLEX COMPONENT 2"/>
    <property type="match status" value="1"/>
</dbReference>
<gene>
    <name evidence="11" type="ORF">MPSI1_002180</name>
</gene>
<name>A0AAF0F6A9_9BASI</name>
<dbReference type="InterPro" id="IPR009316">
    <property type="entry name" value="COG2"/>
</dbReference>
<evidence type="ECO:0000256" key="3">
    <source>
        <dbReference type="ARBA" id="ARBA00020977"/>
    </source>
</evidence>
<accession>A0AAF0F6A9</accession>
<evidence type="ECO:0000259" key="10">
    <source>
        <dbReference type="Pfam" id="PF12022"/>
    </source>
</evidence>
<feature type="domain" description="COG complex component COG2 C-terminal" evidence="10">
    <location>
        <begin position="433"/>
        <end position="714"/>
    </location>
</feature>
<dbReference type="Pfam" id="PF06148">
    <property type="entry name" value="COG2_N"/>
    <property type="match status" value="1"/>
</dbReference>
<dbReference type="GO" id="GO:0006891">
    <property type="term" value="P:intra-Golgi vesicle-mediated transport"/>
    <property type="evidence" value="ECO:0007669"/>
    <property type="project" value="TreeGrafter"/>
</dbReference>
<keyword evidence="7" id="KW-0472">Membrane</keyword>
<keyword evidence="5" id="KW-0653">Protein transport</keyword>
<dbReference type="PANTHER" id="PTHR12961:SF0">
    <property type="entry name" value="CONSERVED OLIGOMERIC GOLGI COMPLEX SUBUNIT 2"/>
    <property type="match status" value="1"/>
</dbReference>
<evidence type="ECO:0000256" key="4">
    <source>
        <dbReference type="ARBA" id="ARBA00022448"/>
    </source>
</evidence>
<dbReference type="GO" id="GO:0015031">
    <property type="term" value="P:protein transport"/>
    <property type="evidence" value="ECO:0007669"/>
    <property type="project" value="UniProtKB-KW"/>
</dbReference>
<dbReference type="InterPro" id="IPR024602">
    <property type="entry name" value="COG_su2_N"/>
</dbReference>
<feature type="domain" description="Conserved oligomeric Golgi complex subunit 2 N-terminal" evidence="9">
    <location>
        <begin position="28"/>
        <end position="91"/>
    </location>
</feature>
<evidence type="ECO:0000256" key="6">
    <source>
        <dbReference type="ARBA" id="ARBA00023034"/>
    </source>
</evidence>
<comment type="subcellular location">
    <subcellularLocation>
        <location evidence="1">Golgi apparatus membrane</location>
        <topology evidence="1">Peripheral membrane protein</topology>
    </subcellularLocation>
</comment>
<protein>
    <recommendedName>
        <fullName evidence="3">Conserved oligomeric Golgi complex subunit 2</fullName>
    </recommendedName>
    <alternativeName>
        <fullName evidence="8">Component of oligomeric Golgi complex 2</fullName>
    </alternativeName>
</protein>
<dbReference type="GO" id="GO:0007030">
    <property type="term" value="P:Golgi organization"/>
    <property type="evidence" value="ECO:0007669"/>
    <property type="project" value="InterPro"/>
</dbReference>
<keyword evidence="4" id="KW-0813">Transport</keyword>
<organism evidence="11 12">
    <name type="scientific">Malassezia psittaci</name>
    <dbReference type="NCBI Taxonomy" id="1821823"/>
    <lineage>
        <taxon>Eukaryota</taxon>
        <taxon>Fungi</taxon>
        <taxon>Dikarya</taxon>
        <taxon>Basidiomycota</taxon>
        <taxon>Ustilaginomycotina</taxon>
        <taxon>Malasseziomycetes</taxon>
        <taxon>Malasseziales</taxon>
        <taxon>Malasseziaceae</taxon>
        <taxon>Malassezia</taxon>
    </lineage>
</organism>
<evidence type="ECO:0000256" key="8">
    <source>
        <dbReference type="ARBA" id="ARBA00031344"/>
    </source>
</evidence>
<sequence length="768" mass="86967">MEEVDDVPTLRLAPPLTHGNELLDPSLRANFDVDTFLCSRAYGQDVQSILKELRAYNQTLHEQLIGVIQEKYHDFLVLASSVHENANEIQNLGKDHDMTLIAKILHTGRDQLDEFARNMQAEKHASVQTREEQIDAALEKIPSNLEEQTLSSSYTEALHDAFTSFSLAELAEDHQIQTSRIPVLNTVSVLQQEDRLKSALDHYVWAKSRINSVDREQYQPFVGQLKDKLTHTKYQLASHADELLDQALTDPVHLQKIDLALRIFQAVDCAQYDPLRKMEDCLVKRVLEDHMQHNSKDGPLDSQLYRDDDERAILHTLTRVVFADHIDDQQSYALLGALNGILLTASYLAEVCKVTERIGGASLDLYNNVLWRLASSILITQHGNTLFFVGRPRSFHHNYIIIQRFLEKFREYAPSPRAYQAFVSHEATRSLEQRWQLSAFFQLCARETVIDLETGLEAQRPGAGFQHGAFNAMLHAFLLPWRATRHIPVLAAREWRLSLHILSRYRSWLNAQAVNLQVDHTSASAISTADLQKCAGLLSDAYSFEARVQSCFSQWLLPKIVPADESIEETQLLRATLQEAIQSSLGHAVNLQPTVGKFVVEYLQRQCAEPLRRARAGRSQFRAPVTSDMDQISVSDYVQGVLLPLQSFLQATSDRQLYSHFPPHLLEEWASEVISATLEKVVAIIDTTTDNLESLRRLKRGAPSLQSGSSASSENDVAVYIQFKKDSIALREAIDQLARRHSLNFDTKNCDKLFASVERGLQGCRADE</sequence>
<dbReference type="InterPro" id="IPR024603">
    <property type="entry name" value="COG_complex_COG2_C"/>
</dbReference>
<comment type="similarity">
    <text evidence="2">Belongs to the COG2 family.</text>
</comment>
<dbReference type="Pfam" id="PF12022">
    <property type="entry name" value="COG2_C"/>
    <property type="match status" value="1"/>
</dbReference>
<keyword evidence="6" id="KW-0333">Golgi apparatus</keyword>
<evidence type="ECO:0000256" key="2">
    <source>
        <dbReference type="ARBA" id="ARBA00007603"/>
    </source>
</evidence>
<dbReference type="Proteomes" id="UP001214628">
    <property type="component" value="Chromosome 2"/>
</dbReference>
<evidence type="ECO:0000313" key="11">
    <source>
        <dbReference type="EMBL" id="WFD43518.1"/>
    </source>
</evidence>
<evidence type="ECO:0000256" key="1">
    <source>
        <dbReference type="ARBA" id="ARBA00004395"/>
    </source>
</evidence>
<evidence type="ECO:0000313" key="12">
    <source>
        <dbReference type="Proteomes" id="UP001214628"/>
    </source>
</evidence>
<dbReference type="AlphaFoldDB" id="A0AAF0F6A9"/>
<evidence type="ECO:0000259" key="9">
    <source>
        <dbReference type="Pfam" id="PF06148"/>
    </source>
</evidence>
<dbReference type="GO" id="GO:0017119">
    <property type="term" value="C:Golgi transport complex"/>
    <property type="evidence" value="ECO:0007669"/>
    <property type="project" value="TreeGrafter"/>
</dbReference>
<dbReference type="GO" id="GO:0000139">
    <property type="term" value="C:Golgi membrane"/>
    <property type="evidence" value="ECO:0007669"/>
    <property type="project" value="UniProtKB-SubCell"/>
</dbReference>
<keyword evidence="12" id="KW-1185">Reference proteome</keyword>
<reference evidence="11" key="1">
    <citation type="submission" date="2023-02" db="EMBL/GenBank/DDBJ databases">
        <title>Mating type loci evolution in Malassezia.</title>
        <authorList>
            <person name="Coelho M.A."/>
        </authorList>
    </citation>
    <scope>NUCLEOTIDE SEQUENCE</scope>
    <source>
        <strain evidence="11">CBS 14136</strain>
    </source>
</reference>
<proteinExistence type="inferred from homology"/>
<evidence type="ECO:0000256" key="5">
    <source>
        <dbReference type="ARBA" id="ARBA00022927"/>
    </source>
</evidence>